<organism evidence="2 3">
    <name type="scientific">Croceimicrobium hydrocarbonivorans</name>
    <dbReference type="NCBI Taxonomy" id="2761580"/>
    <lineage>
        <taxon>Bacteria</taxon>
        <taxon>Pseudomonadati</taxon>
        <taxon>Bacteroidota</taxon>
        <taxon>Flavobacteriia</taxon>
        <taxon>Flavobacteriales</taxon>
        <taxon>Owenweeksiaceae</taxon>
        <taxon>Croceimicrobium</taxon>
    </lineage>
</organism>
<evidence type="ECO:0000313" key="2">
    <source>
        <dbReference type="EMBL" id="QNR22808.1"/>
    </source>
</evidence>
<evidence type="ECO:0000313" key="3">
    <source>
        <dbReference type="Proteomes" id="UP000516305"/>
    </source>
</evidence>
<dbReference type="KEGG" id="chyd:H4K34_10490"/>
<sequence>MSIAFRIFVVGFVLVMFTACNDSSELEIENQALSEQVDSLMTALDQQKQSFSFQTVRPLLLPMKAADTLGSKLNYAILLQAATMVREGRALDFKIEAFSKADNSFEILNRNGLDILSIDSDLANEDTIRLKLFYFDPDSLVPGFVFETDLELN</sequence>
<protein>
    <submittedName>
        <fullName evidence="2">Uncharacterized protein</fullName>
    </submittedName>
</protein>
<name>A0A7H0VAR0_9FLAO</name>
<gene>
    <name evidence="2" type="ORF">H4K34_10490</name>
</gene>
<dbReference type="Proteomes" id="UP000516305">
    <property type="component" value="Chromosome"/>
</dbReference>
<feature type="coiled-coil region" evidence="1">
    <location>
        <begin position="23"/>
        <end position="50"/>
    </location>
</feature>
<dbReference type="EMBL" id="CP060139">
    <property type="protein sequence ID" value="QNR22808.1"/>
    <property type="molecule type" value="Genomic_DNA"/>
</dbReference>
<dbReference type="AlphaFoldDB" id="A0A7H0VAR0"/>
<reference evidence="2 3" key="1">
    <citation type="submission" date="2020-08" db="EMBL/GenBank/DDBJ databases">
        <title>Croceimicrobium hydrocarbonivorans gen. nov., sp. nov., a novel marine bacterium isolated from a bacterial consortium that degrades polyethylene terephthalate.</title>
        <authorList>
            <person name="Liu R."/>
        </authorList>
    </citation>
    <scope>NUCLEOTIDE SEQUENCE [LARGE SCALE GENOMIC DNA]</scope>
    <source>
        <strain evidence="2 3">A20-9</strain>
    </source>
</reference>
<dbReference type="RefSeq" id="WP_210757375.1">
    <property type="nucleotide sequence ID" value="NZ_CP060139.1"/>
</dbReference>
<keyword evidence="1" id="KW-0175">Coiled coil</keyword>
<dbReference type="PROSITE" id="PS51257">
    <property type="entry name" value="PROKAR_LIPOPROTEIN"/>
    <property type="match status" value="1"/>
</dbReference>
<accession>A0A7H0VAR0</accession>
<proteinExistence type="predicted"/>
<keyword evidence="3" id="KW-1185">Reference proteome</keyword>
<evidence type="ECO:0000256" key="1">
    <source>
        <dbReference type="SAM" id="Coils"/>
    </source>
</evidence>